<dbReference type="Pfam" id="PF04718">
    <property type="entry name" value="ATP-synt_G"/>
    <property type="match status" value="1"/>
</dbReference>
<dbReference type="GO" id="GO:0015986">
    <property type="term" value="P:proton motive force-driven ATP synthesis"/>
    <property type="evidence" value="ECO:0007669"/>
    <property type="project" value="InterPro"/>
</dbReference>
<evidence type="ECO:0000256" key="5">
    <source>
        <dbReference type="ARBA" id="ARBA00022781"/>
    </source>
</evidence>
<keyword evidence="8" id="KW-0472">Membrane</keyword>
<organism evidence="10 11">
    <name type="scientific">Ceratodon purpureus</name>
    <name type="common">Fire moss</name>
    <name type="synonym">Dicranum purpureum</name>
    <dbReference type="NCBI Taxonomy" id="3225"/>
    <lineage>
        <taxon>Eukaryota</taxon>
        <taxon>Viridiplantae</taxon>
        <taxon>Streptophyta</taxon>
        <taxon>Embryophyta</taxon>
        <taxon>Bryophyta</taxon>
        <taxon>Bryophytina</taxon>
        <taxon>Bryopsida</taxon>
        <taxon>Dicranidae</taxon>
        <taxon>Pseudoditrichales</taxon>
        <taxon>Ditrichaceae</taxon>
        <taxon>Ceratodon</taxon>
    </lineage>
</organism>
<proteinExistence type="inferred from homology"/>
<dbReference type="GO" id="GO:0015078">
    <property type="term" value="F:proton transmembrane transporter activity"/>
    <property type="evidence" value="ECO:0007669"/>
    <property type="project" value="InterPro"/>
</dbReference>
<keyword evidence="3" id="KW-0813">Transport</keyword>
<dbReference type="Proteomes" id="UP000822688">
    <property type="component" value="Chromosome 6"/>
</dbReference>
<protein>
    <submittedName>
        <fullName evidence="10">Uncharacterized protein</fullName>
    </submittedName>
</protein>
<dbReference type="PANTHER" id="PTHR12386">
    <property type="entry name" value="ATP SYNTHASE SUBUNIT"/>
    <property type="match status" value="1"/>
</dbReference>
<evidence type="ECO:0000256" key="2">
    <source>
        <dbReference type="ARBA" id="ARBA00005699"/>
    </source>
</evidence>
<dbReference type="OrthoDB" id="437at2759"/>
<accession>A0A8T0HF21</accession>
<evidence type="ECO:0000256" key="8">
    <source>
        <dbReference type="ARBA" id="ARBA00023136"/>
    </source>
</evidence>
<evidence type="ECO:0000256" key="1">
    <source>
        <dbReference type="ARBA" id="ARBA00004325"/>
    </source>
</evidence>
<evidence type="ECO:0000256" key="3">
    <source>
        <dbReference type="ARBA" id="ARBA00022448"/>
    </source>
</evidence>
<dbReference type="EMBL" id="CM026427">
    <property type="protein sequence ID" value="KAG0569068.1"/>
    <property type="molecule type" value="Genomic_DNA"/>
</dbReference>
<keyword evidence="7" id="KW-0496">Mitochondrion</keyword>
<evidence type="ECO:0000256" key="6">
    <source>
        <dbReference type="ARBA" id="ARBA00023065"/>
    </source>
</evidence>
<comment type="similarity">
    <text evidence="2">Belongs to the ATPase g subunit family.</text>
</comment>
<evidence type="ECO:0000256" key="9">
    <source>
        <dbReference type="ARBA" id="ARBA00023310"/>
    </source>
</evidence>
<evidence type="ECO:0000256" key="4">
    <source>
        <dbReference type="ARBA" id="ARBA00022547"/>
    </source>
</evidence>
<dbReference type="GO" id="GO:0045259">
    <property type="term" value="C:proton-transporting ATP synthase complex"/>
    <property type="evidence" value="ECO:0007669"/>
    <property type="project" value="UniProtKB-KW"/>
</dbReference>
<dbReference type="GO" id="GO:0031966">
    <property type="term" value="C:mitochondrial membrane"/>
    <property type="evidence" value="ECO:0007669"/>
    <property type="project" value="UniProtKB-SubCell"/>
</dbReference>
<gene>
    <name evidence="10" type="ORF">KC19_6G063400</name>
</gene>
<keyword evidence="4" id="KW-0138">CF(0)</keyword>
<keyword evidence="11" id="KW-1185">Reference proteome</keyword>
<name>A0A8T0HF21_CERPU</name>
<dbReference type="InterPro" id="IPR006808">
    <property type="entry name" value="ATP_synth_F0_gsu_mt"/>
</dbReference>
<evidence type="ECO:0000256" key="7">
    <source>
        <dbReference type="ARBA" id="ARBA00023128"/>
    </source>
</evidence>
<comment type="subcellular location">
    <subcellularLocation>
        <location evidence="1">Mitochondrion membrane</location>
    </subcellularLocation>
</comment>
<keyword evidence="9" id="KW-0066">ATP synthesis</keyword>
<evidence type="ECO:0000313" key="11">
    <source>
        <dbReference type="Proteomes" id="UP000822688"/>
    </source>
</evidence>
<dbReference type="AlphaFoldDB" id="A0A8T0HF21"/>
<keyword evidence="6" id="KW-0406">Ion transport</keyword>
<reference evidence="10 11" key="1">
    <citation type="submission" date="2020-06" db="EMBL/GenBank/DDBJ databases">
        <title>WGS assembly of Ceratodon purpureus strain R40.</title>
        <authorList>
            <person name="Carey S.B."/>
            <person name="Jenkins J."/>
            <person name="Shu S."/>
            <person name="Lovell J.T."/>
            <person name="Sreedasyam A."/>
            <person name="Maumus F."/>
            <person name="Tiley G.P."/>
            <person name="Fernandez-Pozo N."/>
            <person name="Barry K."/>
            <person name="Chen C."/>
            <person name="Wang M."/>
            <person name="Lipzen A."/>
            <person name="Daum C."/>
            <person name="Saski C.A."/>
            <person name="Payton A.C."/>
            <person name="Mcbreen J.C."/>
            <person name="Conrad R.E."/>
            <person name="Kollar L.M."/>
            <person name="Olsson S."/>
            <person name="Huttunen S."/>
            <person name="Landis J.B."/>
            <person name="Wickett N.J."/>
            <person name="Johnson M.G."/>
            <person name="Rensing S.A."/>
            <person name="Grimwood J."/>
            <person name="Schmutz J."/>
            <person name="Mcdaniel S.F."/>
        </authorList>
    </citation>
    <scope>NUCLEOTIDE SEQUENCE [LARGE SCALE GENOMIC DNA]</scope>
    <source>
        <strain evidence="10 11">R40</strain>
    </source>
</reference>
<sequence length="118" mass="13638">MAALIRQLQTRVATVTETVAKYNKRVLEKNKHYVADNPTIEKCQELSKQLFYTRLASLPVRYNEMWKELDHLKAKLTHRNDLELEDLGVSILFLVECYGWFCMGEIVGRGGTVTGYKV</sequence>
<comment type="caution">
    <text evidence="10">The sequence shown here is derived from an EMBL/GenBank/DDBJ whole genome shotgun (WGS) entry which is preliminary data.</text>
</comment>
<keyword evidence="5" id="KW-0375">Hydrogen ion transport</keyword>
<evidence type="ECO:0000313" key="10">
    <source>
        <dbReference type="EMBL" id="KAG0569068.1"/>
    </source>
</evidence>